<sequence length="292" mass="33588">MLTVTYTYHPEKIIEIETKKESQFSVEADLMLTDSDSDNQDEKISNIDNKIPKYPPIPNTNIRNSYILKRKDATILSEDDLYSISKEKSSASVKHSHDETNEDTKDINHENDSEEVLLKKRAQSKTVKNHKTLPSPSPPSIINNTTNPPVTPPEGLPSDTHLNYPLFEVLHVYYVINDHEYDIPLNNALRTDLGTILTNSKNSTVYWKIEFRNRRKSGNISFSTKTKRNFLVKDQKNRYNWLDFPGQAETFTVMTRASQMKAGKIKLSGKVFNPENVTECYRIKASFILKKM</sequence>
<feature type="region of interest" description="Disordered" evidence="1">
    <location>
        <begin position="86"/>
        <end position="157"/>
    </location>
</feature>
<evidence type="ECO:0000256" key="1">
    <source>
        <dbReference type="SAM" id="MobiDB-lite"/>
    </source>
</evidence>
<feature type="region of interest" description="Disordered" evidence="1">
    <location>
        <begin position="35"/>
        <end position="56"/>
    </location>
</feature>
<comment type="caution">
    <text evidence="2">The sequence shown here is derived from an EMBL/GenBank/DDBJ whole genome shotgun (WGS) entry which is preliminary data.</text>
</comment>
<dbReference type="VEuPathDB" id="TrichDB:TRFO_19811"/>
<dbReference type="EMBL" id="MLAK01000601">
    <property type="protein sequence ID" value="OHT10828.1"/>
    <property type="molecule type" value="Genomic_DNA"/>
</dbReference>
<organism evidence="2 3">
    <name type="scientific">Tritrichomonas foetus</name>
    <dbReference type="NCBI Taxonomy" id="1144522"/>
    <lineage>
        <taxon>Eukaryota</taxon>
        <taxon>Metamonada</taxon>
        <taxon>Parabasalia</taxon>
        <taxon>Tritrichomonadida</taxon>
        <taxon>Tritrichomonadidae</taxon>
        <taxon>Tritrichomonas</taxon>
    </lineage>
</organism>
<dbReference type="RefSeq" id="XP_068363964.1">
    <property type="nucleotide sequence ID" value="XM_068501017.1"/>
</dbReference>
<accession>A0A1J4KM00</accession>
<dbReference type="AlphaFoldDB" id="A0A1J4KM00"/>
<reference evidence="2" key="1">
    <citation type="submission" date="2016-10" db="EMBL/GenBank/DDBJ databases">
        <authorList>
            <person name="Benchimol M."/>
            <person name="Almeida L.G."/>
            <person name="Vasconcelos A.T."/>
            <person name="Perreira-Neves A."/>
            <person name="Rosa I.A."/>
            <person name="Tasca T."/>
            <person name="Bogo M.R."/>
            <person name="de Souza W."/>
        </authorList>
    </citation>
    <scope>NUCLEOTIDE SEQUENCE [LARGE SCALE GENOMIC DNA]</scope>
    <source>
        <strain evidence="2">K</strain>
    </source>
</reference>
<dbReference type="Proteomes" id="UP000179807">
    <property type="component" value="Unassembled WGS sequence"/>
</dbReference>
<gene>
    <name evidence="2" type="ORF">TRFO_19811</name>
</gene>
<evidence type="ECO:0000313" key="3">
    <source>
        <dbReference type="Proteomes" id="UP000179807"/>
    </source>
</evidence>
<feature type="compositionally biased region" description="Basic and acidic residues" evidence="1">
    <location>
        <begin position="86"/>
        <end position="111"/>
    </location>
</feature>
<dbReference type="GeneID" id="94835721"/>
<proteinExistence type="predicted"/>
<protein>
    <submittedName>
        <fullName evidence="2">Uncharacterized protein</fullName>
    </submittedName>
</protein>
<feature type="compositionally biased region" description="Basic residues" evidence="1">
    <location>
        <begin position="119"/>
        <end position="131"/>
    </location>
</feature>
<name>A0A1J4KM00_9EUKA</name>
<evidence type="ECO:0000313" key="2">
    <source>
        <dbReference type="EMBL" id="OHT10828.1"/>
    </source>
</evidence>
<keyword evidence="3" id="KW-1185">Reference proteome</keyword>